<dbReference type="GO" id="GO:0005737">
    <property type="term" value="C:cytoplasm"/>
    <property type="evidence" value="ECO:0007669"/>
    <property type="project" value="TreeGrafter"/>
</dbReference>
<feature type="compositionally biased region" description="Low complexity" evidence="7">
    <location>
        <begin position="130"/>
        <end position="146"/>
    </location>
</feature>
<feature type="compositionally biased region" description="Basic and acidic residues" evidence="7">
    <location>
        <begin position="174"/>
        <end position="186"/>
    </location>
</feature>
<proteinExistence type="inferred from homology"/>
<feature type="compositionally biased region" description="Basic and acidic residues" evidence="7">
    <location>
        <begin position="265"/>
        <end position="285"/>
    </location>
</feature>
<dbReference type="InterPro" id="IPR042241">
    <property type="entry name" value="GCP_C_sf"/>
</dbReference>
<dbReference type="CDD" id="cd14721">
    <property type="entry name" value="bZIP_Fos"/>
    <property type="match status" value="1"/>
</dbReference>
<dbReference type="OrthoDB" id="415359at2759"/>
<feature type="coiled-coil region" evidence="6">
    <location>
        <begin position="1379"/>
        <end position="1508"/>
    </location>
</feature>
<evidence type="ECO:0000313" key="9">
    <source>
        <dbReference type="EMBL" id="CAD7242507.1"/>
    </source>
</evidence>
<dbReference type="SUPFAM" id="SSF57959">
    <property type="entry name" value="Leucine zipper domain"/>
    <property type="match status" value="1"/>
</dbReference>
<evidence type="ECO:0000313" key="10">
    <source>
        <dbReference type="Proteomes" id="UP000677054"/>
    </source>
</evidence>
<keyword evidence="3" id="KW-0963">Cytoplasm</keyword>
<keyword evidence="10" id="KW-1185">Reference proteome</keyword>
<reference evidence="9" key="1">
    <citation type="submission" date="2020-11" db="EMBL/GenBank/DDBJ databases">
        <authorList>
            <person name="Tran Van P."/>
        </authorList>
    </citation>
    <scope>NUCLEOTIDE SEQUENCE</scope>
</reference>
<feature type="coiled-coil region" evidence="6">
    <location>
        <begin position="216"/>
        <end position="257"/>
    </location>
</feature>
<dbReference type="GO" id="GO:0003700">
    <property type="term" value="F:DNA-binding transcription factor activity"/>
    <property type="evidence" value="ECO:0007669"/>
    <property type="project" value="InterPro"/>
</dbReference>
<organism evidence="9">
    <name type="scientific">Darwinula stevensoni</name>
    <dbReference type="NCBI Taxonomy" id="69355"/>
    <lineage>
        <taxon>Eukaryota</taxon>
        <taxon>Metazoa</taxon>
        <taxon>Ecdysozoa</taxon>
        <taxon>Arthropoda</taxon>
        <taxon>Crustacea</taxon>
        <taxon>Oligostraca</taxon>
        <taxon>Ostracoda</taxon>
        <taxon>Podocopa</taxon>
        <taxon>Podocopida</taxon>
        <taxon>Darwinulocopina</taxon>
        <taxon>Darwinuloidea</taxon>
        <taxon>Darwinulidae</taxon>
        <taxon>Darwinula</taxon>
    </lineage>
</organism>
<evidence type="ECO:0000256" key="4">
    <source>
        <dbReference type="ARBA" id="ARBA00022701"/>
    </source>
</evidence>
<feature type="domain" description="BZIP" evidence="8">
    <location>
        <begin position="184"/>
        <end position="247"/>
    </location>
</feature>
<feature type="region of interest" description="Disordered" evidence="7">
    <location>
        <begin position="1609"/>
        <end position="1638"/>
    </location>
</feature>
<dbReference type="Gene3D" id="1.20.5.170">
    <property type="match status" value="1"/>
</dbReference>
<gene>
    <name evidence="9" type="ORF">DSTB1V02_LOCUS2472</name>
</gene>
<dbReference type="GO" id="GO:0043015">
    <property type="term" value="F:gamma-tubulin binding"/>
    <property type="evidence" value="ECO:0007669"/>
    <property type="project" value="InterPro"/>
</dbReference>
<dbReference type="Pfam" id="PF04130">
    <property type="entry name" value="GCP_C_terminal"/>
    <property type="match status" value="1"/>
</dbReference>
<dbReference type="Pfam" id="PF10154">
    <property type="entry name" value="Fy-3"/>
    <property type="match status" value="1"/>
</dbReference>
<dbReference type="PROSITE" id="PS50217">
    <property type="entry name" value="BZIP"/>
    <property type="match status" value="1"/>
</dbReference>
<protein>
    <recommendedName>
        <fullName evidence="8">BZIP domain-containing protein</fullName>
    </recommendedName>
</protein>
<dbReference type="Proteomes" id="UP000677054">
    <property type="component" value="Unassembled WGS sequence"/>
</dbReference>
<dbReference type="EMBL" id="LR899794">
    <property type="protein sequence ID" value="CAD7242507.1"/>
    <property type="molecule type" value="Genomic_DNA"/>
</dbReference>
<dbReference type="Gene3D" id="1.20.120.1900">
    <property type="entry name" value="Gamma-tubulin complex, C-terminal domain"/>
    <property type="match status" value="1"/>
</dbReference>
<feature type="region of interest" description="Disordered" evidence="7">
    <location>
        <begin position="346"/>
        <end position="375"/>
    </location>
</feature>
<feature type="compositionally biased region" description="Polar residues" evidence="7">
    <location>
        <begin position="346"/>
        <end position="372"/>
    </location>
</feature>
<accession>A0A7R9A4G9</accession>
<feature type="region of interest" description="Disordered" evidence="7">
    <location>
        <begin position="74"/>
        <end position="104"/>
    </location>
</feature>
<feature type="region of interest" description="Disordered" evidence="7">
    <location>
        <begin position="261"/>
        <end position="294"/>
    </location>
</feature>
<feature type="compositionally biased region" description="Polar residues" evidence="7">
    <location>
        <begin position="154"/>
        <end position="163"/>
    </location>
</feature>
<keyword evidence="4" id="KW-0493">Microtubule</keyword>
<evidence type="ECO:0000256" key="2">
    <source>
        <dbReference type="ARBA" id="ARBA00010337"/>
    </source>
</evidence>
<dbReference type="PANTHER" id="PTHR16525:SF0">
    <property type="entry name" value="PROTEIN C12ORF4"/>
    <property type="match status" value="1"/>
</dbReference>
<dbReference type="InterPro" id="IPR046347">
    <property type="entry name" value="bZIP_sf"/>
</dbReference>
<evidence type="ECO:0000259" key="8">
    <source>
        <dbReference type="PROSITE" id="PS50217"/>
    </source>
</evidence>
<dbReference type="PROSITE" id="PS00036">
    <property type="entry name" value="BZIP_BASIC"/>
    <property type="match status" value="1"/>
</dbReference>
<dbReference type="PRINTS" id="PR00042">
    <property type="entry name" value="LEUZIPPRFOS"/>
</dbReference>
<sequence>MDRKYREETILIHSSYQTETEQTTSHVITGVAFEVVSGNGLNSGVPTQTTPTLTPTTLRNIEQSLTGALLELQNLPEPSPHSSQAGFVPPPVQPASQTLSKTAGGDSVITTLDSKSWQGGSTLIVKSEPTCRPSPSITPISSSSCSSPPPTMAPMQNSKASKNTPRKTGGRKPTRNEKLTPEEEARRHMRRERNKQAAARCRKRRLDHTNALLKETEGLEDKKMCLQNEIKLLQSQKEELEFLLQAHRSNCKLLRRNARCNADASGDKEGRKENKPLDCSTEKPQRPNSLPFRTSNMKNVTELAGVPIVTPSSGMTFTFDSFVESGTGLTPLTTTVTPLTTTITSDSLNTPSDATCGNQQRSSGPEVTSMESNPPKLWLPSLSAIRKSGEIKQFLLSFTHSASIVNDSDTKVCRDSRQVGADCGNKSAEISNIRLNFTFDPGPRERKTKDTLSVRYKEVGLMDSSEAHGLPVDTFHFHWKTEEGIEVSKNIPIPRPLFSMAEWAALLVKEYNLPGYVQPKLESALLRQAQDILKQEKCAEGDEILQSNLDIQKIAEKWQRAYEQECEEYSKREKATDEEVFADIYHSLIHSRGSLALLRREHSCAQATAQLIQRRDKDLEQLSRKQSDEMEEMMRGEGNDEAEVNALAEKHHFTLEMAQSQWASRLCALEASERKEFAAWLVAVHESMHMENEQTVKKLFEQLSKDFDPEEDLDDEKHKDKGSEVRQESFTVHLGAQMKQTHNLRILASDALAPCRRYYKVESEGVPDPIRMQTALSLYSNSLHGFVVLVDNRISSYSGWKKEFASICEQSPELHFPLLEEQLEAVRQVVKENTSSSNGHCLSVGDVYVTRHSNLSEVHVVFHLVVDEGVIEMSSRHPVILGLRNILKVASLCDITTVTVPLLLAHSITEEMTIPWCMKRSELVLKCLKGFLMEMASWGGSHISTLQFVVPKLCGQSVAERRQFRPLVFHSLLTHRGGGIKEEPSDARIQAMAYGKAWEYTLMGDPQGKKLESCLAGFEEQPGGAKTKILHFLLLLSQPVPVDKHLPIQARKSIGDLYLLFNQICLNFVTAHSNEHKATVENQEELVSRESENRLLTECPDVEVHSLRALAVRPLLILASSPAPVTEVCFTSEELLQYSLDALQGIPSSLFCLNQTECELHLLDGASCAGVTAETLHPILEDFASTGSCVIRLRESPVEGVRQILQMLLLPLSQGASDVSSILDLHERTVYLRKQILFLSHCVPSSESLSISLLLQVSNVASLNENLILAHLLSVAISPLSKCMQGWVFQGNPSGLIVKDECGDKSWFHSFSIAEPWRESIPEELRDQVVRVGRDLLLLHLAGSQEQGIDMWMEGHPPFDFCRMEEECSEVMRKCERFRKKCEEALDAFEQDLKDQAEKCKAIRLQEREARRRIRLQLALSQIREAQEQKERRNAQKKRLWEELQEQAAEKQRFREHAAFLEEAESLHINEVQRMMEEKQRKREALVREELERHYERLSTEAVERQQKAEWRLARITGHTRGLQDHLADLSTSDENANPRDPSEVSVAPQAIQKDQLNANIALDGVDLNANPPPTVDENQNQFSQVDGVQQANESERILVHHAVLLESPERTEKSPSSEKMVTGKCPENQPLSTPCGRKKPLVAESLKESLKRYRGGQQDKDRVDSDPYTPFPSQFLIPAIERAKEQNEKKRFILKLQEDRRMPQMPLKNLFLQSLHLPLHTQERLVNCAVWILLKEKLHLLEHLDAVQHFFFLHDEGYARSLALHFLDSMERVDETPLSTYECHLALSSAIESSFPARLKALHQMYLDYDVGWPLKILFDEGSLRSYNSIMVLLLQVKISSYALQRVFLSLRKSDMKGSKTHMMRSHMVHFVQSVEEYLHGRISFLWKEFQGRIKDMGKSQSLEDLYQIHWDFLAKSLRLCLLDGEDGNGQLRKRLVEGLEAVVSFSSLACQSLVSHSQAESIQVLYDVFLSHVLPLFLTLKEVCGGETAEESGILLALDLSGFYTRTCVGRT</sequence>
<dbReference type="GO" id="GO:0006357">
    <property type="term" value="P:regulation of transcription by RNA polymerase II"/>
    <property type="evidence" value="ECO:0007669"/>
    <property type="project" value="InterPro"/>
</dbReference>
<keyword evidence="5" id="KW-0206">Cytoskeleton</keyword>
<evidence type="ECO:0000256" key="7">
    <source>
        <dbReference type="SAM" id="MobiDB-lite"/>
    </source>
</evidence>
<evidence type="ECO:0000256" key="6">
    <source>
        <dbReference type="SAM" id="Coils"/>
    </source>
</evidence>
<dbReference type="InterPro" id="IPR004827">
    <property type="entry name" value="bZIP"/>
</dbReference>
<dbReference type="GO" id="GO:0005874">
    <property type="term" value="C:microtubule"/>
    <property type="evidence" value="ECO:0007669"/>
    <property type="project" value="UniProtKB-KW"/>
</dbReference>
<evidence type="ECO:0000256" key="1">
    <source>
        <dbReference type="ARBA" id="ARBA00004245"/>
    </source>
</evidence>
<dbReference type="InterPro" id="IPR000837">
    <property type="entry name" value="AP-1"/>
</dbReference>
<dbReference type="EMBL" id="CAJPEV010000277">
    <property type="protein sequence ID" value="CAG0883332.1"/>
    <property type="molecule type" value="Genomic_DNA"/>
</dbReference>
<comment type="similarity">
    <text evidence="2">Belongs to the TUBGCP family.</text>
</comment>
<evidence type="ECO:0000256" key="5">
    <source>
        <dbReference type="ARBA" id="ARBA00023212"/>
    </source>
</evidence>
<feature type="compositionally biased region" description="Basic residues" evidence="7">
    <location>
        <begin position="164"/>
        <end position="173"/>
    </location>
</feature>
<evidence type="ECO:0000256" key="3">
    <source>
        <dbReference type="ARBA" id="ARBA00022490"/>
    </source>
</evidence>
<feature type="region of interest" description="Disordered" evidence="7">
    <location>
        <begin position="125"/>
        <end position="202"/>
    </location>
</feature>
<dbReference type="InterPro" id="IPR040457">
    <property type="entry name" value="GCP_C"/>
</dbReference>
<dbReference type="InterPro" id="IPR019311">
    <property type="entry name" value="Fy-3"/>
</dbReference>
<comment type="subcellular location">
    <subcellularLocation>
        <location evidence="1">Cytoplasm</location>
        <location evidence="1">Cytoskeleton</location>
    </subcellularLocation>
</comment>
<name>A0A7R9A4G9_9CRUS</name>
<dbReference type="SMART" id="SM00338">
    <property type="entry name" value="BRLZ"/>
    <property type="match status" value="1"/>
</dbReference>
<dbReference type="GO" id="GO:0003677">
    <property type="term" value="F:DNA binding"/>
    <property type="evidence" value="ECO:0007669"/>
    <property type="project" value="InterPro"/>
</dbReference>
<dbReference type="PANTHER" id="PTHR16525">
    <property type="entry name" value="PROTEIN C12ORF4"/>
    <property type="match status" value="1"/>
</dbReference>
<keyword evidence="6" id="KW-0175">Coiled coil</keyword>